<evidence type="ECO:0000259" key="3">
    <source>
        <dbReference type="PROSITE" id="PS51471"/>
    </source>
</evidence>
<accession>A0A9K3M4K8</accession>
<dbReference type="EMBL" id="JAGRRH010000003">
    <property type="protein sequence ID" value="KAG7372001.1"/>
    <property type="molecule type" value="Genomic_DNA"/>
</dbReference>
<evidence type="ECO:0000256" key="2">
    <source>
        <dbReference type="SAM" id="SignalP"/>
    </source>
</evidence>
<sequence length="426" mass="49210">MTLQNRRRKLFRHMMATFLCSLLLSVGVVSSRETSSQNKLEQMEQQIYKSPFLQSLSIHDRCRLFPTWTSSVADDDSSLVSWDDCGTARSYFPQNFGLFNGSTWDFPHQDLHWMYQLQDCMQEAQEERLQNYYWNEFRMVEANDSDEEDEFDFWESFLQRHPLHPSTVGLEYPSMEILSLQQQYEGTELVPPVAIVVEDALHIREADTLDDLKQCLQMHHSRLTEIRPFGQNYDNGGNNCVFLGGFLQWLAPGVAAQIRQAGHVAWAHAHWGEFVPPRQKMHPYGYKDPLEAGIRTSGHLSYEGWEALGPHKDNDSLYTVLVMLSDPDDYDGGELYMHVDRSGEQSELQQRLDASHPPLVIKPNKYSAVVFMADENTHQVLSIGGGDRQTVGTEFWGNGDAPFGIMRPSPEMWSNYQRNHDWWNFD</sequence>
<dbReference type="InterPro" id="IPR005123">
    <property type="entry name" value="Oxoglu/Fe-dep_dioxygenase_dom"/>
</dbReference>
<feature type="domain" description="Fe2OG dioxygenase" evidence="3">
    <location>
        <begin position="273"/>
        <end position="399"/>
    </location>
</feature>
<gene>
    <name evidence="4" type="ORF">IV203_018144</name>
</gene>
<dbReference type="PROSITE" id="PS51471">
    <property type="entry name" value="FE2OG_OXY"/>
    <property type="match status" value="1"/>
</dbReference>
<dbReference type="GO" id="GO:0046872">
    <property type="term" value="F:metal ion binding"/>
    <property type="evidence" value="ECO:0007669"/>
    <property type="project" value="UniProtKB-KW"/>
</dbReference>
<feature type="signal peptide" evidence="2">
    <location>
        <begin position="1"/>
        <end position="31"/>
    </location>
</feature>
<organism evidence="4 5">
    <name type="scientific">Nitzschia inconspicua</name>
    <dbReference type="NCBI Taxonomy" id="303405"/>
    <lineage>
        <taxon>Eukaryota</taxon>
        <taxon>Sar</taxon>
        <taxon>Stramenopiles</taxon>
        <taxon>Ochrophyta</taxon>
        <taxon>Bacillariophyta</taxon>
        <taxon>Bacillariophyceae</taxon>
        <taxon>Bacillariophycidae</taxon>
        <taxon>Bacillariales</taxon>
        <taxon>Bacillariaceae</taxon>
        <taxon>Nitzschia</taxon>
    </lineage>
</organism>
<name>A0A9K3M4K8_9STRA</name>
<comment type="caution">
    <text evidence="4">The sequence shown here is derived from an EMBL/GenBank/DDBJ whole genome shotgun (WGS) entry which is preliminary data.</text>
</comment>
<evidence type="ECO:0000256" key="1">
    <source>
        <dbReference type="RuleBase" id="RU003682"/>
    </source>
</evidence>
<keyword evidence="5" id="KW-1185">Reference proteome</keyword>
<protein>
    <submittedName>
        <fullName evidence="4">2(OG)-Fe(II) oxygenase superfamily protein</fullName>
    </submittedName>
</protein>
<dbReference type="Proteomes" id="UP000693970">
    <property type="component" value="Unassembled WGS sequence"/>
</dbReference>
<evidence type="ECO:0000313" key="4">
    <source>
        <dbReference type="EMBL" id="KAG7372001.1"/>
    </source>
</evidence>
<keyword evidence="2" id="KW-0732">Signal</keyword>
<keyword evidence="1" id="KW-0560">Oxidoreductase</keyword>
<comment type="similarity">
    <text evidence="1">Belongs to the iron/ascorbate-dependent oxidoreductase family.</text>
</comment>
<dbReference type="GO" id="GO:0016491">
    <property type="term" value="F:oxidoreductase activity"/>
    <property type="evidence" value="ECO:0007669"/>
    <property type="project" value="UniProtKB-KW"/>
</dbReference>
<evidence type="ECO:0000313" key="5">
    <source>
        <dbReference type="Proteomes" id="UP000693970"/>
    </source>
</evidence>
<reference evidence="4" key="1">
    <citation type="journal article" date="2021" name="Sci. Rep.">
        <title>Diploid genomic architecture of Nitzschia inconspicua, an elite biomass production diatom.</title>
        <authorList>
            <person name="Oliver A."/>
            <person name="Podell S."/>
            <person name="Pinowska A."/>
            <person name="Traller J.C."/>
            <person name="Smith S.R."/>
            <person name="McClure R."/>
            <person name="Beliaev A."/>
            <person name="Bohutskyi P."/>
            <person name="Hill E.A."/>
            <person name="Rabines A."/>
            <person name="Zheng H."/>
            <person name="Allen L.Z."/>
            <person name="Kuo A."/>
            <person name="Grigoriev I.V."/>
            <person name="Allen A.E."/>
            <person name="Hazlebeck D."/>
            <person name="Allen E.E."/>
        </authorList>
    </citation>
    <scope>NUCLEOTIDE SEQUENCE</scope>
    <source>
        <strain evidence="4">Hildebrandi</strain>
    </source>
</reference>
<reference evidence="4" key="2">
    <citation type="submission" date="2021-04" db="EMBL/GenBank/DDBJ databases">
        <authorList>
            <person name="Podell S."/>
        </authorList>
    </citation>
    <scope>NUCLEOTIDE SEQUENCE</scope>
    <source>
        <strain evidence="4">Hildebrandi</strain>
    </source>
</reference>
<feature type="chain" id="PRO_5039885660" evidence="2">
    <location>
        <begin position="32"/>
        <end position="426"/>
    </location>
</feature>
<proteinExistence type="inferred from homology"/>
<keyword evidence="1" id="KW-0479">Metal-binding</keyword>
<dbReference type="AlphaFoldDB" id="A0A9K3M4K8"/>
<dbReference type="OrthoDB" id="193947at2759"/>
<keyword evidence="1" id="KW-0408">Iron</keyword>